<dbReference type="PANTHER" id="PTHR47959:SF17">
    <property type="entry name" value="ATP-DEPENDENT RNA HELICASE DEAD BOX FAMILY"/>
    <property type="match status" value="1"/>
</dbReference>
<dbReference type="InterPro" id="IPR050079">
    <property type="entry name" value="DEAD_box_RNA_helicase"/>
</dbReference>
<feature type="compositionally biased region" description="Basic and acidic residues" evidence="8">
    <location>
        <begin position="433"/>
        <end position="451"/>
    </location>
</feature>
<keyword evidence="1 7" id="KW-0547">Nucleotide-binding</keyword>
<dbReference type="PROSITE" id="PS00039">
    <property type="entry name" value="DEAD_ATP_HELICASE"/>
    <property type="match status" value="1"/>
</dbReference>
<dbReference type="PROSITE" id="PS51195">
    <property type="entry name" value="Q_MOTIF"/>
    <property type="match status" value="1"/>
</dbReference>
<dbReference type="EMBL" id="JBBUTI010000012">
    <property type="protein sequence ID" value="MEK8047998.1"/>
    <property type="molecule type" value="Genomic_DNA"/>
</dbReference>
<reference evidence="12 13" key="1">
    <citation type="submission" date="2024-04" db="EMBL/GenBank/DDBJ databases">
        <title>Novel species of the genus Ideonella isolated from streams.</title>
        <authorList>
            <person name="Lu H."/>
        </authorList>
    </citation>
    <scope>NUCLEOTIDE SEQUENCE [LARGE SCALE GENOMIC DNA]</scope>
    <source>
        <strain evidence="12 13">LYT19W</strain>
    </source>
</reference>
<name>A0ABU9C7Y3_9BURK</name>
<feature type="compositionally biased region" description="Basic and acidic residues" evidence="8">
    <location>
        <begin position="512"/>
        <end position="534"/>
    </location>
</feature>
<evidence type="ECO:0000259" key="9">
    <source>
        <dbReference type="PROSITE" id="PS51192"/>
    </source>
</evidence>
<dbReference type="InterPro" id="IPR044742">
    <property type="entry name" value="DEAD/DEAH_RhlB"/>
</dbReference>
<sequence>MTFESLGLDEALVRALQSAGYENPTDVQARAIPAALAGRDLRVCSNTGSGKTAAFVLPALMKVLAARQDPANKPKKGEVRGPRILVLVPTRELSMQVAKAASNYGRNVPFMSVTSVVGGVPYPAQLKALRSPLDILIATPGRLIDHIGSGKAVLENVEMLVLDEADRMLDMGFIEDIEHIAEQLPANRQTLMASATFAGEVGRLAQRLQKDDVERIEIAGHTEKHENITQQLMWADDLDHKHALLDHLLTDRDVDQAVVFTSTQIDADRLADRLAQMGHSVAALHGGMPQGRRNRVLQNLRSRQLRILVATDVAARGIDVPTITHVVNYGLPLKAEDYVHRIGRTGRAGRSGRAVTLAERRDVAMIRRIQHYTTQAIPVATVAGLEPSRPAPEMFGARPPRGGAPRGKGGFGGGGYQGNRDFRSGPPRGGSPFERERSFGGDRPQGDRPWGDRPSFNRNERPQFQDRGSFGGDRGGFGGDRPRFEDRGGDRPGFGGGDRPSFGGERPSFGGDRPRFGGDRNERGPFEKRADGPHGHAPRGPGGFHSAGKPSSAKPRFASSGPSFGKRPRKDV</sequence>
<organism evidence="12 13">
    <name type="scientific">Ideonella margarita</name>
    <dbReference type="NCBI Taxonomy" id="2984191"/>
    <lineage>
        <taxon>Bacteria</taxon>
        <taxon>Pseudomonadati</taxon>
        <taxon>Pseudomonadota</taxon>
        <taxon>Betaproteobacteria</taxon>
        <taxon>Burkholderiales</taxon>
        <taxon>Sphaerotilaceae</taxon>
        <taxon>Ideonella</taxon>
    </lineage>
</organism>
<feature type="compositionally biased region" description="Low complexity" evidence="8">
    <location>
        <begin position="499"/>
        <end position="511"/>
    </location>
</feature>
<dbReference type="Proteomes" id="UP001379945">
    <property type="component" value="Unassembled WGS sequence"/>
</dbReference>
<dbReference type="Gene3D" id="3.40.50.300">
    <property type="entry name" value="P-loop containing nucleotide triphosphate hydrolases"/>
    <property type="match status" value="2"/>
</dbReference>
<dbReference type="GO" id="GO:0004386">
    <property type="term" value="F:helicase activity"/>
    <property type="evidence" value="ECO:0007669"/>
    <property type="project" value="UniProtKB-KW"/>
</dbReference>
<evidence type="ECO:0000259" key="10">
    <source>
        <dbReference type="PROSITE" id="PS51194"/>
    </source>
</evidence>
<dbReference type="InterPro" id="IPR014001">
    <property type="entry name" value="Helicase_ATP-bd"/>
</dbReference>
<feature type="short sequence motif" description="Q motif" evidence="6">
    <location>
        <begin position="1"/>
        <end position="29"/>
    </location>
</feature>
<feature type="domain" description="Helicase ATP-binding" evidence="9">
    <location>
        <begin position="32"/>
        <end position="215"/>
    </location>
</feature>
<dbReference type="InterPro" id="IPR000629">
    <property type="entry name" value="RNA-helicase_DEAD-box_CS"/>
</dbReference>
<dbReference type="PROSITE" id="PS51192">
    <property type="entry name" value="HELICASE_ATP_BIND_1"/>
    <property type="match status" value="1"/>
</dbReference>
<feature type="compositionally biased region" description="Basic and acidic residues" evidence="8">
    <location>
        <begin position="480"/>
        <end position="490"/>
    </location>
</feature>
<feature type="domain" description="Helicase C-terminal" evidence="10">
    <location>
        <begin position="244"/>
        <end position="388"/>
    </location>
</feature>
<gene>
    <name evidence="12" type="ORF">AACH00_16685</name>
</gene>
<dbReference type="SMART" id="SM00487">
    <property type="entry name" value="DEXDc"/>
    <property type="match status" value="1"/>
</dbReference>
<proteinExistence type="inferred from homology"/>
<dbReference type="SMART" id="SM00490">
    <property type="entry name" value="HELICc"/>
    <property type="match status" value="1"/>
</dbReference>
<evidence type="ECO:0000256" key="2">
    <source>
        <dbReference type="ARBA" id="ARBA00022801"/>
    </source>
</evidence>
<evidence type="ECO:0000313" key="12">
    <source>
        <dbReference type="EMBL" id="MEK8047998.1"/>
    </source>
</evidence>
<accession>A0ABU9C7Y3</accession>
<feature type="region of interest" description="Disordered" evidence="8">
    <location>
        <begin position="388"/>
        <end position="572"/>
    </location>
</feature>
<dbReference type="PROSITE" id="PS51194">
    <property type="entry name" value="HELICASE_CTER"/>
    <property type="match status" value="1"/>
</dbReference>
<dbReference type="InterPro" id="IPR014014">
    <property type="entry name" value="RNA_helicase_DEAD_Q_motif"/>
</dbReference>
<evidence type="ECO:0000259" key="11">
    <source>
        <dbReference type="PROSITE" id="PS51195"/>
    </source>
</evidence>
<evidence type="ECO:0000313" key="13">
    <source>
        <dbReference type="Proteomes" id="UP001379945"/>
    </source>
</evidence>
<keyword evidence="4 7" id="KW-0067">ATP-binding</keyword>
<dbReference type="RefSeq" id="WP_341400311.1">
    <property type="nucleotide sequence ID" value="NZ_JBBUTI010000012.1"/>
</dbReference>
<dbReference type="CDD" id="cd00268">
    <property type="entry name" value="DEADc"/>
    <property type="match status" value="1"/>
</dbReference>
<dbReference type="Pfam" id="PF00270">
    <property type="entry name" value="DEAD"/>
    <property type="match status" value="1"/>
</dbReference>
<feature type="compositionally biased region" description="Gly residues" evidence="8">
    <location>
        <begin position="469"/>
        <end position="479"/>
    </location>
</feature>
<evidence type="ECO:0000256" key="4">
    <source>
        <dbReference type="ARBA" id="ARBA00022840"/>
    </source>
</evidence>
<dbReference type="PANTHER" id="PTHR47959">
    <property type="entry name" value="ATP-DEPENDENT RNA HELICASE RHLE-RELATED"/>
    <property type="match status" value="1"/>
</dbReference>
<dbReference type="EC" id="3.6.4.-" evidence="12"/>
<dbReference type="CDD" id="cd18787">
    <property type="entry name" value="SF2_C_DEAD"/>
    <property type="match status" value="1"/>
</dbReference>
<protein>
    <submittedName>
        <fullName evidence="12">DEAD/DEAH box helicase</fullName>
        <ecNumber evidence="12">3.6.4.-</ecNumber>
    </submittedName>
</protein>
<evidence type="ECO:0000256" key="8">
    <source>
        <dbReference type="SAM" id="MobiDB-lite"/>
    </source>
</evidence>
<keyword evidence="2 7" id="KW-0378">Hydrolase</keyword>
<feature type="compositionally biased region" description="Gly residues" evidence="8">
    <location>
        <begin position="404"/>
        <end position="417"/>
    </location>
</feature>
<dbReference type="GO" id="GO:0016787">
    <property type="term" value="F:hydrolase activity"/>
    <property type="evidence" value="ECO:0007669"/>
    <property type="project" value="UniProtKB-KW"/>
</dbReference>
<keyword evidence="13" id="KW-1185">Reference proteome</keyword>
<comment type="caution">
    <text evidence="12">The sequence shown here is derived from an EMBL/GenBank/DDBJ whole genome shotgun (WGS) entry which is preliminary data.</text>
</comment>
<dbReference type="SUPFAM" id="SSF52540">
    <property type="entry name" value="P-loop containing nucleoside triphosphate hydrolases"/>
    <property type="match status" value="1"/>
</dbReference>
<evidence type="ECO:0000256" key="5">
    <source>
        <dbReference type="ARBA" id="ARBA00038437"/>
    </source>
</evidence>
<feature type="domain" description="DEAD-box RNA helicase Q" evidence="11">
    <location>
        <begin position="1"/>
        <end position="29"/>
    </location>
</feature>
<dbReference type="InterPro" id="IPR001650">
    <property type="entry name" value="Helicase_C-like"/>
</dbReference>
<evidence type="ECO:0000256" key="6">
    <source>
        <dbReference type="PROSITE-ProRule" id="PRU00552"/>
    </source>
</evidence>
<dbReference type="InterPro" id="IPR011545">
    <property type="entry name" value="DEAD/DEAH_box_helicase_dom"/>
</dbReference>
<evidence type="ECO:0000256" key="7">
    <source>
        <dbReference type="RuleBase" id="RU000492"/>
    </source>
</evidence>
<comment type="similarity">
    <text evidence="5 7">Belongs to the DEAD box helicase family.</text>
</comment>
<evidence type="ECO:0000256" key="1">
    <source>
        <dbReference type="ARBA" id="ARBA00022741"/>
    </source>
</evidence>
<dbReference type="InterPro" id="IPR027417">
    <property type="entry name" value="P-loop_NTPase"/>
</dbReference>
<keyword evidence="3 7" id="KW-0347">Helicase</keyword>
<dbReference type="Pfam" id="PF00271">
    <property type="entry name" value="Helicase_C"/>
    <property type="match status" value="1"/>
</dbReference>
<evidence type="ECO:0000256" key="3">
    <source>
        <dbReference type="ARBA" id="ARBA00022806"/>
    </source>
</evidence>